<comment type="function">
    <text evidence="2">Plays an essential role in initiation of the G0 program by preventing the degradation of specific nutrient-regulated mRNAs via the 5'-3' mRNA decay pathway.</text>
</comment>
<dbReference type="AlphaFoldDB" id="A0A5N6VYV6"/>
<feature type="region of interest" description="Disordered" evidence="3">
    <location>
        <begin position="82"/>
        <end position="141"/>
    </location>
</feature>
<protein>
    <recommendedName>
        <fullName evidence="2">mRNA stability protein</fullName>
    </recommendedName>
</protein>
<sequence length="141" mass="15897">MRRSLFLTNNYIYALHSTMEAGRDKEFDYQALSEDEKRCLRMYGRLPYGGGLLGQQSKERRYFDSGDLALSVADRVTDNGAIQTGAAHPIRESISRPYAPVPNTSNADKDANRELSGNKSPTPEMVDSPLHRQLNSRNKEM</sequence>
<evidence type="ECO:0000256" key="1">
    <source>
        <dbReference type="ARBA" id="ARBA00010520"/>
    </source>
</evidence>
<name>A0A5N6VYV6_9EURO</name>
<accession>A0A5N6VYV6</accession>
<evidence type="ECO:0000256" key="3">
    <source>
        <dbReference type="SAM" id="MobiDB-lite"/>
    </source>
</evidence>
<proteinExistence type="inferred from homology"/>
<reference evidence="5" key="1">
    <citation type="submission" date="2019-04" db="EMBL/GenBank/DDBJ databases">
        <title>Friends and foes A comparative genomics studyof 23 Aspergillus species from section Flavi.</title>
        <authorList>
            <consortium name="DOE Joint Genome Institute"/>
            <person name="Kjaerbolling I."/>
            <person name="Vesth T."/>
            <person name="Frisvad J.C."/>
            <person name="Nybo J.L."/>
            <person name="Theobald S."/>
            <person name="Kildgaard S."/>
            <person name="Isbrandt T."/>
            <person name="Kuo A."/>
            <person name="Sato A."/>
            <person name="Lyhne E.K."/>
            <person name="Kogle M.E."/>
            <person name="Wiebenga A."/>
            <person name="Kun R.S."/>
            <person name="Lubbers R.J."/>
            <person name="Makela M.R."/>
            <person name="Barry K."/>
            <person name="Chovatia M."/>
            <person name="Clum A."/>
            <person name="Daum C."/>
            <person name="Haridas S."/>
            <person name="He G."/>
            <person name="LaButti K."/>
            <person name="Lipzen A."/>
            <person name="Mondo S."/>
            <person name="Riley R."/>
            <person name="Salamov A."/>
            <person name="Simmons B.A."/>
            <person name="Magnuson J.K."/>
            <person name="Henrissat B."/>
            <person name="Mortensen U.H."/>
            <person name="Larsen T.O."/>
            <person name="Devries R.P."/>
            <person name="Grigoriev I.V."/>
            <person name="Machida M."/>
            <person name="Baker S.E."/>
            <person name="Andersen M.R."/>
        </authorList>
    </citation>
    <scope>NUCLEOTIDE SEQUENCE [LARGE SCALE GENOMIC DNA]</scope>
    <source>
        <strain evidence="5">CBS 130015</strain>
    </source>
</reference>
<evidence type="ECO:0000256" key="2">
    <source>
        <dbReference type="RuleBase" id="RU363120"/>
    </source>
</evidence>
<dbReference type="EMBL" id="ML738325">
    <property type="protein sequence ID" value="KAE8313532.1"/>
    <property type="molecule type" value="Genomic_DNA"/>
</dbReference>
<dbReference type="InterPro" id="IPR006760">
    <property type="entry name" value="Endosulphine"/>
</dbReference>
<evidence type="ECO:0000313" key="4">
    <source>
        <dbReference type="EMBL" id="KAE8313532.1"/>
    </source>
</evidence>
<dbReference type="Proteomes" id="UP000325433">
    <property type="component" value="Unassembled WGS sequence"/>
</dbReference>
<gene>
    <name evidence="4" type="ORF">BDV41DRAFT_261016</name>
</gene>
<organism evidence="4 5">
    <name type="scientific">Aspergillus transmontanensis</name>
    <dbReference type="NCBI Taxonomy" id="1034304"/>
    <lineage>
        <taxon>Eukaryota</taxon>
        <taxon>Fungi</taxon>
        <taxon>Dikarya</taxon>
        <taxon>Ascomycota</taxon>
        <taxon>Pezizomycotina</taxon>
        <taxon>Eurotiomycetes</taxon>
        <taxon>Eurotiomycetidae</taxon>
        <taxon>Eurotiales</taxon>
        <taxon>Aspergillaceae</taxon>
        <taxon>Aspergillus</taxon>
        <taxon>Aspergillus subgen. Circumdati</taxon>
    </lineage>
</organism>
<evidence type="ECO:0000313" key="5">
    <source>
        <dbReference type="Proteomes" id="UP000325433"/>
    </source>
</evidence>
<comment type="similarity">
    <text evidence="1 2">Belongs to the endosulfine family.</text>
</comment>
<keyword evidence="5" id="KW-1185">Reference proteome</keyword>
<dbReference type="Pfam" id="PF04667">
    <property type="entry name" value="Endosulfine"/>
    <property type="match status" value="1"/>
</dbReference>